<feature type="transmembrane region" description="Helical" evidence="8">
    <location>
        <begin position="38"/>
        <end position="57"/>
    </location>
</feature>
<sequence>MVYLAEFLATTMLILMGDGVVANVSLNKSGMKGAGSIQITIAWGLAVLLPACIFGAASGAHMNPAMTIAMAIKGNLNWALVPGYIAAQMLGAFFGAILVYLFFKDQFDATEDGRTKLGCFATAPAVDHKPINVFCEAVGTFVLVFSVLGFGNVEGAGASGVGNLYTFGVITAIGMSLGGTTGYAINPARDLGPRIAHAVIPMKNKGDSNWQYAWVPVIGPIIGGALAAVVYGLVF</sequence>
<name>A0A1H7YKS6_9FIRM</name>
<dbReference type="PANTHER" id="PTHR43829">
    <property type="entry name" value="AQUAPORIN OR AQUAGLYCEROPORIN RELATED"/>
    <property type="match status" value="1"/>
</dbReference>
<keyword evidence="5 8" id="KW-1133">Transmembrane helix</keyword>
<evidence type="ECO:0000256" key="6">
    <source>
        <dbReference type="ARBA" id="ARBA00023136"/>
    </source>
</evidence>
<dbReference type="EMBL" id="FOCG01000001">
    <property type="protein sequence ID" value="SEM46866.1"/>
    <property type="molecule type" value="Genomic_DNA"/>
</dbReference>
<dbReference type="GO" id="GO:0015254">
    <property type="term" value="F:glycerol channel activity"/>
    <property type="evidence" value="ECO:0007669"/>
    <property type="project" value="TreeGrafter"/>
</dbReference>
<dbReference type="InterPro" id="IPR022357">
    <property type="entry name" value="MIP_CS"/>
</dbReference>
<feature type="transmembrane region" description="Helical" evidence="8">
    <location>
        <begin position="78"/>
        <end position="103"/>
    </location>
</feature>
<proteinExistence type="inferred from homology"/>
<comment type="subcellular location">
    <subcellularLocation>
        <location evidence="1">Membrane</location>
        <topology evidence="1">Multi-pass membrane protein</topology>
    </subcellularLocation>
</comment>
<evidence type="ECO:0000256" key="3">
    <source>
        <dbReference type="ARBA" id="ARBA00022448"/>
    </source>
</evidence>
<keyword evidence="3 7" id="KW-0813">Transport</keyword>
<protein>
    <submittedName>
        <fullName evidence="9">Glycerol uptake facilitator protein</fullName>
    </submittedName>
</protein>
<dbReference type="InterPro" id="IPR000425">
    <property type="entry name" value="MIP"/>
</dbReference>
<dbReference type="GO" id="GO:0005886">
    <property type="term" value="C:plasma membrane"/>
    <property type="evidence" value="ECO:0007669"/>
    <property type="project" value="TreeGrafter"/>
</dbReference>
<evidence type="ECO:0000256" key="4">
    <source>
        <dbReference type="ARBA" id="ARBA00022692"/>
    </source>
</evidence>
<evidence type="ECO:0000256" key="5">
    <source>
        <dbReference type="ARBA" id="ARBA00022989"/>
    </source>
</evidence>
<evidence type="ECO:0000256" key="8">
    <source>
        <dbReference type="SAM" id="Phobius"/>
    </source>
</evidence>
<feature type="transmembrane region" description="Helical" evidence="8">
    <location>
        <begin position="164"/>
        <end position="185"/>
    </location>
</feature>
<gene>
    <name evidence="9" type="ORF">SAMN05216180_0108</name>
</gene>
<dbReference type="RefSeq" id="WP_092750600.1">
    <property type="nucleotide sequence ID" value="NZ_FOCG01000001.1"/>
</dbReference>
<keyword evidence="10" id="KW-1185">Reference proteome</keyword>
<evidence type="ECO:0000256" key="2">
    <source>
        <dbReference type="ARBA" id="ARBA00006175"/>
    </source>
</evidence>
<dbReference type="Gene3D" id="1.20.1080.10">
    <property type="entry name" value="Glycerol uptake facilitator protein"/>
    <property type="match status" value="1"/>
</dbReference>
<comment type="similarity">
    <text evidence="2 7">Belongs to the MIP/aquaporin (TC 1.A.8) family.</text>
</comment>
<evidence type="ECO:0000256" key="7">
    <source>
        <dbReference type="RuleBase" id="RU000477"/>
    </source>
</evidence>
<dbReference type="InterPro" id="IPR023271">
    <property type="entry name" value="Aquaporin-like"/>
</dbReference>
<dbReference type="AlphaFoldDB" id="A0A1H7YKS6"/>
<organism evidence="9 10">
    <name type="scientific">Hydrogenoanaerobacterium saccharovorans</name>
    <dbReference type="NCBI Taxonomy" id="474960"/>
    <lineage>
        <taxon>Bacteria</taxon>
        <taxon>Bacillati</taxon>
        <taxon>Bacillota</taxon>
        <taxon>Clostridia</taxon>
        <taxon>Eubacteriales</taxon>
        <taxon>Oscillospiraceae</taxon>
        <taxon>Hydrogenoanaerobacterium</taxon>
    </lineage>
</organism>
<feature type="transmembrane region" description="Helical" evidence="8">
    <location>
        <begin position="131"/>
        <end position="152"/>
    </location>
</feature>
<reference evidence="9 10" key="1">
    <citation type="submission" date="2016-10" db="EMBL/GenBank/DDBJ databases">
        <authorList>
            <person name="de Groot N.N."/>
        </authorList>
    </citation>
    <scope>NUCLEOTIDE SEQUENCE [LARGE SCALE GENOMIC DNA]</scope>
    <source>
        <strain evidence="9 10">CGMCC 1.5070</strain>
    </source>
</reference>
<dbReference type="InterPro" id="IPR050363">
    <property type="entry name" value="MIP/Aquaporin"/>
</dbReference>
<dbReference type="PANTHER" id="PTHR43829:SF9">
    <property type="entry name" value="AQUAPORIN-9"/>
    <property type="match status" value="1"/>
</dbReference>
<evidence type="ECO:0000256" key="1">
    <source>
        <dbReference type="ARBA" id="ARBA00004141"/>
    </source>
</evidence>
<dbReference type="SUPFAM" id="SSF81338">
    <property type="entry name" value="Aquaporin-like"/>
    <property type="match status" value="1"/>
</dbReference>
<feature type="transmembrane region" description="Helical" evidence="8">
    <location>
        <begin position="212"/>
        <end position="234"/>
    </location>
</feature>
<keyword evidence="6 8" id="KW-0472">Membrane</keyword>
<evidence type="ECO:0000313" key="9">
    <source>
        <dbReference type="EMBL" id="SEM46866.1"/>
    </source>
</evidence>
<dbReference type="Pfam" id="PF00230">
    <property type="entry name" value="MIP"/>
    <property type="match status" value="1"/>
</dbReference>
<accession>A0A1H7YKS6</accession>
<keyword evidence="4 7" id="KW-0812">Transmembrane</keyword>
<dbReference type="Proteomes" id="UP000199158">
    <property type="component" value="Unassembled WGS sequence"/>
</dbReference>
<dbReference type="PROSITE" id="PS00221">
    <property type="entry name" value="MIP"/>
    <property type="match status" value="1"/>
</dbReference>
<evidence type="ECO:0000313" key="10">
    <source>
        <dbReference type="Proteomes" id="UP000199158"/>
    </source>
</evidence>
<dbReference type="STRING" id="474960.SAMN05216180_0108"/>
<dbReference type="NCBIfam" id="TIGR00861">
    <property type="entry name" value="MIP"/>
    <property type="match status" value="1"/>
</dbReference>
<dbReference type="PRINTS" id="PR00783">
    <property type="entry name" value="MINTRINSICP"/>
</dbReference>
<dbReference type="OrthoDB" id="9807293at2"/>